<dbReference type="SUPFAM" id="SSF53335">
    <property type="entry name" value="S-adenosyl-L-methionine-dependent methyltransferases"/>
    <property type="match status" value="1"/>
</dbReference>
<dbReference type="EMBL" id="BAAAHB010000136">
    <property type="protein sequence ID" value="GAA0493619.1"/>
    <property type="molecule type" value="Genomic_DNA"/>
</dbReference>
<evidence type="ECO:0000313" key="1">
    <source>
        <dbReference type="EMBL" id="GAA0493619.1"/>
    </source>
</evidence>
<keyword evidence="2" id="KW-1185">Reference proteome</keyword>
<accession>A0ABN1BAL2</accession>
<keyword evidence="1" id="KW-0489">Methyltransferase</keyword>
<organism evidence="1 2">
    <name type="scientific">Streptomyces stramineus</name>
    <dbReference type="NCBI Taxonomy" id="173861"/>
    <lineage>
        <taxon>Bacteria</taxon>
        <taxon>Bacillati</taxon>
        <taxon>Actinomycetota</taxon>
        <taxon>Actinomycetes</taxon>
        <taxon>Kitasatosporales</taxon>
        <taxon>Streptomycetaceae</taxon>
        <taxon>Streptomyces</taxon>
    </lineage>
</organism>
<dbReference type="Proteomes" id="UP001499895">
    <property type="component" value="Unassembled WGS sequence"/>
</dbReference>
<dbReference type="Pfam" id="PF04672">
    <property type="entry name" value="Methyltransf_19"/>
    <property type="match status" value="1"/>
</dbReference>
<dbReference type="GO" id="GO:0032259">
    <property type="term" value="P:methylation"/>
    <property type="evidence" value="ECO:0007669"/>
    <property type="project" value="UniProtKB-KW"/>
</dbReference>
<sequence length="274" mass="29456">MDDTGRTPVVDLRLDRAHSARIYDYLLGGRTHFAADREAAGRILAAFPAAGAAARINRDFMARATRRLAHDGMVQFLDIGTGIPTSPNLHEVAQRIRPGARVVYTDNDPIVLTHAAALLRGRPEGRTAYVEADVTRPESVLGAPRLLATLDLTRPVALSLNALLHFIGDDGADRGHAVVEHLKGALAPGSTLTITHATADFTPAAMAEVGAVYARAGTPFRLRTEAEFRRLFDGWEFIGPGVTLSHRWCPDRPGDALRATSAEAACYAAVARKP</sequence>
<reference evidence="1 2" key="1">
    <citation type="journal article" date="2019" name="Int. J. Syst. Evol. Microbiol.">
        <title>The Global Catalogue of Microorganisms (GCM) 10K type strain sequencing project: providing services to taxonomists for standard genome sequencing and annotation.</title>
        <authorList>
            <consortium name="The Broad Institute Genomics Platform"/>
            <consortium name="The Broad Institute Genome Sequencing Center for Infectious Disease"/>
            <person name="Wu L."/>
            <person name="Ma J."/>
        </authorList>
    </citation>
    <scope>NUCLEOTIDE SEQUENCE [LARGE SCALE GENOMIC DNA]</scope>
    <source>
        <strain evidence="1 2">JCM 10649</strain>
    </source>
</reference>
<proteinExistence type="predicted"/>
<name>A0ABN1BAL2_9ACTN</name>
<keyword evidence="1" id="KW-0808">Transferase</keyword>
<comment type="caution">
    <text evidence="1">The sequence shown here is derived from an EMBL/GenBank/DDBJ whole genome shotgun (WGS) entry which is preliminary data.</text>
</comment>
<protein>
    <submittedName>
        <fullName evidence="1">SAM-dependent methyltransferase</fullName>
    </submittedName>
</protein>
<dbReference type="PIRSF" id="PIRSF017393">
    <property type="entry name" value="MTase_SAV2177"/>
    <property type="match status" value="1"/>
</dbReference>
<gene>
    <name evidence="1" type="ORF">GCM10009544_62450</name>
</gene>
<dbReference type="Gene3D" id="3.40.50.150">
    <property type="entry name" value="Vaccinia Virus protein VP39"/>
    <property type="match status" value="1"/>
</dbReference>
<dbReference type="InterPro" id="IPR029063">
    <property type="entry name" value="SAM-dependent_MTases_sf"/>
</dbReference>
<dbReference type="GO" id="GO:0008168">
    <property type="term" value="F:methyltransferase activity"/>
    <property type="evidence" value="ECO:0007669"/>
    <property type="project" value="UniProtKB-KW"/>
</dbReference>
<dbReference type="InterPro" id="IPR006764">
    <property type="entry name" value="SAM_dep_MeTrfase_SAV2177_type"/>
</dbReference>
<dbReference type="RefSeq" id="WP_344097351.1">
    <property type="nucleotide sequence ID" value="NZ_BAAAHB010000136.1"/>
</dbReference>
<evidence type="ECO:0000313" key="2">
    <source>
        <dbReference type="Proteomes" id="UP001499895"/>
    </source>
</evidence>